<dbReference type="Proteomes" id="UP000260680">
    <property type="component" value="Unassembled WGS sequence"/>
</dbReference>
<evidence type="ECO:0000313" key="3">
    <source>
        <dbReference type="Proteomes" id="UP000260680"/>
    </source>
</evidence>
<dbReference type="OrthoDB" id="9773047at2"/>
<feature type="domain" description="Beta-lactamase-related" evidence="1">
    <location>
        <begin position="34"/>
        <end position="299"/>
    </location>
</feature>
<dbReference type="InterPro" id="IPR012338">
    <property type="entry name" value="Beta-lactam/transpept-like"/>
</dbReference>
<proteinExistence type="predicted"/>
<keyword evidence="2" id="KW-0378">Hydrolase</keyword>
<dbReference type="GO" id="GO:0016787">
    <property type="term" value="F:hydrolase activity"/>
    <property type="evidence" value="ECO:0007669"/>
    <property type="project" value="UniProtKB-KW"/>
</dbReference>
<dbReference type="InterPro" id="IPR050789">
    <property type="entry name" value="Diverse_Enzym_Activities"/>
</dbReference>
<dbReference type="Gene3D" id="3.40.710.10">
    <property type="entry name" value="DD-peptidase/beta-lactamase superfamily"/>
    <property type="match status" value="1"/>
</dbReference>
<dbReference type="EMBL" id="QOHO01000006">
    <property type="protein sequence ID" value="RFZ80707.1"/>
    <property type="molecule type" value="Genomic_DNA"/>
</dbReference>
<evidence type="ECO:0000259" key="1">
    <source>
        <dbReference type="Pfam" id="PF00144"/>
    </source>
</evidence>
<evidence type="ECO:0000313" key="2">
    <source>
        <dbReference type="EMBL" id="RFZ80707.1"/>
    </source>
</evidence>
<comment type="caution">
    <text evidence="2">The sequence shown here is derived from an EMBL/GenBank/DDBJ whole genome shotgun (WGS) entry which is preliminary data.</text>
</comment>
<dbReference type="AlphaFoldDB" id="A0A3E2NI76"/>
<dbReference type="RefSeq" id="WP_117415306.1">
    <property type="nucleotide sequence ID" value="NZ_QOHO01000006.1"/>
</dbReference>
<dbReference type="SUPFAM" id="SSF56601">
    <property type="entry name" value="beta-lactamase/transpeptidase-like"/>
    <property type="match status" value="1"/>
</dbReference>
<gene>
    <name evidence="2" type="ORF">DS742_01665</name>
</gene>
<protein>
    <submittedName>
        <fullName evidence="2">Class C beta-lactamase-related serine hydrolase</fullName>
    </submittedName>
</protein>
<accession>A0A3E2NI76</accession>
<dbReference type="PANTHER" id="PTHR43283">
    <property type="entry name" value="BETA-LACTAMASE-RELATED"/>
    <property type="match status" value="1"/>
</dbReference>
<organism evidence="2 3">
    <name type="scientific">Lacrimispora amygdalina</name>
    <dbReference type="NCBI Taxonomy" id="253257"/>
    <lineage>
        <taxon>Bacteria</taxon>
        <taxon>Bacillati</taxon>
        <taxon>Bacillota</taxon>
        <taxon>Clostridia</taxon>
        <taxon>Lachnospirales</taxon>
        <taxon>Lachnospiraceae</taxon>
        <taxon>Lacrimispora</taxon>
    </lineage>
</organism>
<name>A0A3E2NI76_9FIRM</name>
<dbReference type="PANTHER" id="PTHR43283:SF7">
    <property type="entry name" value="BETA-LACTAMASE-RELATED DOMAIN-CONTAINING PROTEIN"/>
    <property type="match status" value="1"/>
</dbReference>
<dbReference type="Pfam" id="PF00144">
    <property type="entry name" value="Beta-lactamase"/>
    <property type="match status" value="1"/>
</dbReference>
<reference evidence="2 3" key="1">
    <citation type="submission" date="2018-07" db="EMBL/GenBank/DDBJ databases">
        <title>New species, Clostridium PI-S10-A1B.</title>
        <authorList>
            <person name="Krishna G."/>
            <person name="Summeta K."/>
            <person name="Shikha S."/>
            <person name="Prabhu P.B."/>
            <person name="Suresh K."/>
        </authorList>
    </citation>
    <scope>NUCLEOTIDE SEQUENCE [LARGE SCALE GENOMIC DNA]</scope>
    <source>
        <strain evidence="2 3">PI-S10-A1B</strain>
    </source>
</reference>
<dbReference type="InterPro" id="IPR001466">
    <property type="entry name" value="Beta-lactam-related"/>
</dbReference>
<sequence>MRLEKATPESQGIHSQAILEFLNKVNEQGLELHSFMLLKNGKNIADCWWKPYEPQYRHQLFSLSKSFTSMAIGLAVEEGLLTTDTPIADIFAAEMNELGEKVDEKIKKMTVKNLLTMGTGMTYENWNWDDENFNNILGFLSSHVKNEPGSAFFYNTMATYMCSAIITRLTGQKLADYLMPRLFEPLGIDPVWEEDNLGISFGGFGLNIKTEDIAVFGQMLLQKGEYNGRQLVPAAWIEEATSKQINNGDEADNDWCQGYGYQFWRCVPKGVYRGDGMYGQYCIVMPEYNCVLAVTSNADMGKFMKLIWSDLLPALGGEAALPQSDDYSKLVEFGAGQTHLKVNENAQSYPVFRATYLLSSDTAAEKDFKIKKIRFDFENGECLLALYNGENSQPLYVVRFKEKKWVENTKAFWEEESFYRAVCYGEWSHEEFSACIWHYETPLNTKLKFTFGEERNRVVLQLTAQQEMTLNYVKIKVS</sequence>